<dbReference type="KEGG" id="vg:63209469"/>
<accession>A0A291I9W3</accession>
<evidence type="ECO:0000313" key="1">
    <source>
        <dbReference type="EMBL" id="ATG86493.1"/>
    </source>
</evidence>
<organism evidence="1 2">
    <name type="scientific">Mycobacterium phage Finemlucis</name>
    <dbReference type="NCBI Taxonomy" id="2015844"/>
    <lineage>
        <taxon>Viruses</taxon>
        <taxon>Duplodnaviria</taxon>
        <taxon>Heunggongvirae</taxon>
        <taxon>Uroviricota</taxon>
        <taxon>Caudoviricetes</taxon>
        <taxon>Vilmaviridae</taxon>
        <taxon>Lclasvirinae</taxon>
        <taxon>Faithunavirus</taxon>
        <taxon>Faithunavirus finemlucis</taxon>
    </lineage>
</organism>
<dbReference type="RefSeq" id="YP_010012920.1">
    <property type="nucleotide sequence ID" value="NC_053507.1"/>
</dbReference>
<name>A0A291I9W3_9CAUD</name>
<proteinExistence type="predicted"/>
<dbReference type="Proteomes" id="UP000231431">
    <property type="component" value="Segment"/>
</dbReference>
<evidence type="ECO:0000313" key="2">
    <source>
        <dbReference type="Proteomes" id="UP000231431"/>
    </source>
</evidence>
<dbReference type="GeneID" id="63209469"/>
<sequence length="78" mass="8726">MRLKASIKLKCGVLDYAFTFANGGEYHSVKITRGCASDFKIKLCDSPGAVINELVPYRDDNPEVADLIRWLSHFPHDA</sequence>
<gene>
    <name evidence="1" type="primary">82</name>
    <name evidence="1" type="ORF">SEA_FINEMLUCIS_82</name>
</gene>
<dbReference type="EMBL" id="MF185728">
    <property type="protein sequence ID" value="ATG86493.1"/>
    <property type="molecule type" value="Genomic_DNA"/>
</dbReference>
<protein>
    <submittedName>
        <fullName evidence="1">Uncharacterized protein</fullName>
    </submittedName>
</protein>
<keyword evidence="2" id="KW-1185">Reference proteome</keyword>
<reference evidence="1 2" key="1">
    <citation type="submission" date="2017-06" db="EMBL/GenBank/DDBJ databases">
        <authorList>
            <person name="Herren C.D."/>
            <person name="Smith-Caldas M."/>
            <person name="Curl A.K."/>
            <person name="Carbajal J.A."/>
            <person name="Thornton M."/>
            <person name="Klein S."/>
            <person name="Atkinson C.A."/>
            <person name="Brown D."/>
            <person name="Clarkston C."/>
            <person name="Cox V.G."/>
            <person name="Helms T.L."/>
            <person name="Johnson B.M."/>
            <person name="Mosqueda S.M."/>
            <person name="Nichols J.M."/>
            <person name="Rafter T.E."/>
            <person name="Smith J.L."/>
            <person name="Snow J.A."/>
            <person name="Trosper K.M."/>
            <person name="Waner K.N."/>
            <person name="Zych M.G."/>
            <person name="Anderson M.S."/>
            <person name="Chang A.W."/>
            <person name="Martinez A.C."/>
            <person name="Vars S.J."/>
            <person name="Wagner K.E."/>
            <person name="Wiebe P.L."/>
            <person name="Williams T."/>
            <person name="Yanez C.P."/>
            <person name="Stoner T.H."/>
            <person name="Garlena R.A."/>
            <person name="Russell D.A."/>
            <person name="Pope W.H."/>
            <person name="Jacobs-Sera D."/>
            <person name="Hatfull G.F."/>
        </authorList>
    </citation>
    <scope>NUCLEOTIDE SEQUENCE [LARGE SCALE GENOMIC DNA]</scope>
</reference>